<accession>A0A2G2WDD0</accession>
<name>A0A2G2WDD0_CAPBA</name>
<keyword evidence="2" id="KW-1185">Reference proteome</keyword>
<dbReference type="EMBL" id="MLFT02000007">
    <property type="protein sequence ID" value="PHT43222.1"/>
    <property type="molecule type" value="Genomic_DNA"/>
</dbReference>
<gene>
    <name evidence="1" type="ORF">CQW23_17247</name>
</gene>
<evidence type="ECO:0000313" key="2">
    <source>
        <dbReference type="Proteomes" id="UP000224567"/>
    </source>
</evidence>
<organism evidence="1 2">
    <name type="scientific">Capsicum baccatum</name>
    <name type="common">Peruvian pepper</name>
    <dbReference type="NCBI Taxonomy" id="33114"/>
    <lineage>
        <taxon>Eukaryota</taxon>
        <taxon>Viridiplantae</taxon>
        <taxon>Streptophyta</taxon>
        <taxon>Embryophyta</taxon>
        <taxon>Tracheophyta</taxon>
        <taxon>Spermatophyta</taxon>
        <taxon>Magnoliopsida</taxon>
        <taxon>eudicotyledons</taxon>
        <taxon>Gunneridae</taxon>
        <taxon>Pentapetalae</taxon>
        <taxon>asterids</taxon>
        <taxon>lamiids</taxon>
        <taxon>Solanales</taxon>
        <taxon>Solanaceae</taxon>
        <taxon>Solanoideae</taxon>
        <taxon>Capsiceae</taxon>
        <taxon>Capsicum</taxon>
    </lineage>
</organism>
<reference evidence="2" key="2">
    <citation type="journal article" date="2017" name="J. Anim. Genet.">
        <title>Multiple reference genome sequences of hot pepper reveal the massive evolution of plant disease resistance genes by retroduplication.</title>
        <authorList>
            <person name="Kim S."/>
            <person name="Park J."/>
            <person name="Yeom S.-I."/>
            <person name="Kim Y.-M."/>
            <person name="Seo E."/>
            <person name="Kim K.-T."/>
            <person name="Kim M.-S."/>
            <person name="Lee J.M."/>
            <person name="Cheong K."/>
            <person name="Shin H.-S."/>
            <person name="Kim S.-B."/>
            <person name="Han K."/>
            <person name="Lee J."/>
            <person name="Park M."/>
            <person name="Lee H.-A."/>
            <person name="Lee H.-Y."/>
            <person name="Lee Y."/>
            <person name="Oh S."/>
            <person name="Lee J.H."/>
            <person name="Choi E."/>
            <person name="Choi E."/>
            <person name="Lee S.E."/>
            <person name="Jeon J."/>
            <person name="Kim H."/>
            <person name="Choi G."/>
            <person name="Song H."/>
            <person name="Lee J."/>
            <person name="Lee S.-C."/>
            <person name="Kwon J.-K."/>
            <person name="Lee H.-Y."/>
            <person name="Koo N."/>
            <person name="Hong Y."/>
            <person name="Kim R.W."/>
            <person name="Kang W.-H."/>
            <person name="Huh J.H."/>
            <person name="Kang B.-C."/>
            <person name="Yang T.-J."/>
            <person name="Lee Y.-H."/>
            <person name="Bennetzen J.L."/>
            <person name="Choi D."/>
        </authorList>
    </citation>
    <scope>NUCLEOTIDE SEQUENCE [LARGE SCALE GENOMIC DNA]</scope>
    <source>
        <strain evidence="2">cv. PBC81</strain>
    </source>
</reference>
<evidence type="ECO:0000313" key="1">
    <source>
        <dbReference type="EMBL" id="PHT43222.1"/>
    </source>
</evidence>
<proteinExistence type="predicted"/>
<dbReference type="Proteomes" id="UP000224567">
    <property type="component" value="Unassembled WGS sequence"/>
</dbReference>
<reference evidence="1 2" key="1">
    <citation type="journal article" date="2017" name="Genome Biol.">
        <title>New reference genome sequences of hot pepper reveal the massive evolution of plant disease-resistance genes by retroduplication.</title>
        <authorList>
            <person name="Kim S."/>
            <person name="Park J."/>
            <person name="Yeom S.I."/>
            <person name="Kim Y.M."/>
            <person name="Seo E."/>
            <person name="Kim K.T."/>
            <person name="Kim M.S."/>
            <person name="Lee J.M."/>
            <person name="Cheong K."/>
            <person name="Shin H.S."/>
            <person name="Kim S.B."/>
            <person name="Han K."/>
            <person name="Lee J."/>
            <person name="Park M."/>
            <person name="Lee H.A."/>
            <person name="Lee H.Y."/>
            <person name="Lee Y."/>
            <person name="Oh S."/>
            <person name="Lee J.H."/>
            <person name="Choi E."/>
            <person name="Choi E."/>
            <person name="Lee S.E."/>
            <person name="Jeon J."/>
            <person name="Kim H."/>
            <person name="Choi G."/>
            <person name="Song H."/>
            <person name="Lee J."/>
            <person name="Lee S.C."/>
            <person name="Kwon J.K."/>
            <person name="Lee H.Y."/>
            <person name="Koo N."/>
            <person name="Hong Y."/>
            <person name="Kim R.W."/>
            <person name="Kang W.H."/>
            <person name="Huh J.H."/>
            <person name="Kang B.C."/>
            <person name="Yang T.J."/>
            <person name="Lee Y.H."/>
            <person name="Bennetzen J.L."/>
            <person name="Choi D."/>
        </authorList>
    </citation>
    <scope>NUCLEOTIDE SEQUENCE [LARGE SCALE GENOMIC DNA]</scope>
    <source>
        <strain evidence="2">cv. PBC81</strain>
    </source>
</reference>
<dbReference type="STRING" id="33114.A0A2G2WDD0"/>
<protein>
    <submittedName>
        <fullName evidence="1">Uncharacterized protein</fullName>
    </submittedName>
</protein>
<comment type="caution">
    <text evidence="1">The sequence shown here is derived from an EMBL/GenBank/DDBJ whole genome shotgun (WGS) entry which is preliminary data.</text>
</comment>
<dbReference type="AlphaFoldDB" id="A0A2G2WDD0"/>
<sequence length="84" mass="9454">MRHNHRGSLNFDDCHFDLLCDLLMAQVAMLNELKDSERTSVKLRMAYHPCLGFGVLAILRGLLSYSSKSESIGKTSAISRKKRA</sequence>